<evidence type="ECO:0000256" key="1">
    <source>
        <dbReference type="ARBA" id="ARBA00004651"/>
    </source>
</evidence>
<keyword evidence="3 7" id="KW-0812">Transmembrane</keyword>
<evidence type="ECO:0000256" key="2">
    <source>
        <dbReference type="ARBA" id="ARBA00022475"/>
    </source>
</evidence>
<evidence type="ECO:0000256" key="4">
    <source>
        <dbReference type="ARBA" id="ARBA00022989"/>
    </source>
</evidence>
<evidence type="ECO:0000313" key="9">
    <source>
        <dbReference type="Proteomes" id="UP001500936"/>
    </source>
</evidence>
<keyword evidence="9" id="KW-1185">Reference proteome</keyword>
<dbReference type="Pfam" id="PF03631">
    <property type="entry name" value="Virul_fac_BrkB"/>
    <property type="match status" value="1"/>
</dbReference>
<comment type="caution">
    <text evidence="8">The sequence shown here is derived from an EMBL/GenBank/DDBJ whole genome shotgun (WGS) entry which is preliminary data.</text>
</comment>
<evidence type="ECO:0000313" key="8">
    <source>
        <dbReference type="EMBL" id="GAA4406852.1"/>
    </source>
</evidence>
<name>A0ABP8KHN1_9BACT</name>
<keyword evidence="4 7" id="KW-1133">Transmembrane helix</keyword>
<feature type="transmembrane region" description="Helical" evidence="7">
    <location>
        <begin position="182"/>
        <end position="210"/>
    </location>
</feature>
<dbReference type="PANTHER" id="PTHR30213">
    <property type="entry name" value="INNER MEMBRANE PROTEIN YHJD"/>
    <property type="match status" value="1"/>
</dbReference>
<evidence type="ECO:0000256" key="5">
    <source>
        <dbReference type="ARBA" id="ARBA00023136"/>
    </source>
</evidence>
<dbReference type="NCBIfam" id="TIGR00765">
    <property type="entry name" value="yihY_not_rbn"/>
    <property type="match status" value="1"/>
</dbReference>
<feature type="compositionally biased region" description="Polar residues" evidence="6">
    <location>
        <begin position="307"/>
        <end position="318"/>
    </location>
</feature>
<dbReference type="EMBL" id="BAABHB010000004">
    <property type="protein sequence ID" value="GAA4406852.1"/>
    <property type="molecule type" value="Genomic_DNA"/>
</dbReference>
<dbReference type="RefSeq" id="WP_345267903.1">
    <property type="nucleotide sequence ID" value="NZ_BAABHB010000004.1"/>
</dbReference>
<organism evidence="8 9">
    <name type="scientific">Nibrella viscosa</name>
    <dbReference type="NCBI Taxonomy" id="1084524"/>
    <lineage>
        <taxon>Bacteria</taxon>
        <taxon>Pseudomonadati</taxon>
        <taxon>Bacteroidota</taxon>
        <taxon>Cytophagia</taxon>
        <taxon>Cytophagales</taxon>
        <taxon>Spirosomataceae</taxon>
        <taxon>Nibrella</taxon>
    </lineage>
</organism>
<feature type="transmembrane region" description="Helical" evidence="7">
    <location>
        <begin position="97"/>
        <end position="117"/>
    </location>
</feature>
<protein>
    <submittedName>
        <fullName evidence="8">YihY/virulence factor BrkB family protein</fullName>
    </submittedName>
</protein>
<evidence type="ECO:0000256" key="7">
    <source>
        <dbReference type="SAM" id="Phobius"/>
    </source>
</evidence>
<gene>
    <name evidence="8" type="ORF">GCM10023187_26810</name>
</gene>
<feature type="region of interest" description="Disordered" evidence="6">
    <location>
        <begin position="303"/>
        <end position="326"/>
    </location>
</feature>
<feature type="transmembrane region" description="Helical" evidence="7">
    <location>
        <begin position="222"/>
        <end position="242"/>
    </location>
</feature>
<dbReference type="Proteomes" id="UP001500936">
    <property type="component" value="Unassembled WGS sequence"/>
</dbReference>
<proteinExistence type="predicted"/>
<evidence type="ECO:0000256" key="6">
    <source>
        <dbReference type="SAM" id="MobiDB-lite"/>
    </source>
</evidence>
<keyword evidence="2" id="KW-1003">Cell membrane</keyword>
<dbReference type="PANTHER" id="PTHR30213:SF1">
    <property type="entry name" value="INNER MEMBRANE PROTEIN YHJD"/>
    <property type="match status" value="1"/>
</dbReference>
<dbReference type="InterPro" id="IPR017039">
    <property type="entry name" value="Virul_fac_BrkB"/>
</dbReference>
<feature type="transmembrane region" description="Helical" evidence="7">
    <location>
        <begin position="254"/>
        <end position="275"/>
    </location>
</feature>
<comment type="subcellular location">
    <subcellularLocation>
        <location evidence="1">Cell membrane</location>
        <topology evidence="1">Multi-pass membrane protein</topology>
    </subcellularLocation>
</comment>
<evidence type="ECO:0000256" key="3">
    <source>
        <dbReference type="ARBA" id="ARBA00022692"/>
    </source>
</evidence>
<sequence length="326" mass="35815">MNGSSIKKFFADAWVLLKASGTGFMEDKALKLSAALAYYTVFSLAPLLVLLMSLASLFFGEEAIQGRIFGEINDLVGNNAAKQIQEMIRNVRLSGNTITALVTGLVTLLIGATTVFIEIQDSINMIWKVKAKPKRGWLKMIKDRLLSSSLVISLGFLLVVSLVINSLVLALSDILTRYLPDITLWLVNGINLAISFAVIATLFGIIFKFLPDVKISWTDVKWGAFFTAILFLVGRYLIGLYIQTTGTESTYGAAGSLMVVLIWIYYTAAILYFGAEFTQAYASHFGVRIEPADYAVYVEQQERETEVSSLPPQNTGSSKQKKTVAG</sequence>
<keyword evidence="5 7" id="KW-0472">Membrane</keyword>
<feature type="transmembrane region" description="Helical" evidence="7">
    <location>
        <begin position="145"/>
        <end position="170"/>
    </location>
</feature>
<accession>A0ABP8KHN1</accession>
<dbReference type="PIRSF" id="PIRSF035875">
    <property type="entry name" value="RNase_BN"/>
    <property type="match status" value="1"/>
</dbReference>
<feature type="transmembrane region" description="Helical" evidence="7">
    <location>
        <begin position="36"/>
        <end position="59"/>
    </location>
</feature>
<reference evidence="9" key="1">
    <citation type="journal article" date="2019" name="Int. J. Syst. Evol. Microbiol.">
        <title>The Global Catalogue of Microorganisms (GCM) 10K type strain sequencing project: providing services to taxonomists for standard genome sequencing and annotation.</title>
        <authorList>
            <consortium name="The Broad Institute Genomics Platform"/>
            <consortium name="The Broad Institute Genome Sequencing Center for Infectious Disease"/>
            <person name="Wu L."/>
            <person name="Ma J."/>
        </authorList>
    </citation>
    <scope>NUCLEOTIDE SEQUENCE [LARGE SCALE GENOMIC DNA]</scope>
    <source>
        <strain evidence="9">JCM 17925</strain>
    </source>
</reference>